<feature type="transmembrane region" description="Helical" evidence="7">
    <location>
        <begin position="165"/>
        <end position="191"/>
    </location>
</feature>
<dbReference type="SUPFAM" id="SSF161098">
    <property type="entry name" value="MetI-like"/>
    <property type="match status" value="1"/>
</dbReference>
<dbReference type="GO" id="GO:0055085">
    <property type="term" value="P:transmembrane transport"/>
    <property type="evidence" value="ECO:0007669"/>
    <property type="project" value="InterPro"/>
</dbReference>
<feature type="transmembrane region" description="Helical" evidence="7">
    <location>
        <begin position="273"/>
        <end position="299"/>
    </location>
</feature>
<gene>
    <name evidence="9" type="ORF">D9Q81_02330</name>
</gene>
<feature type="transmembrane region" description="Helical" evidence="7">
    <location>
        <begin position="15"/>
        <end position="38"/>
    </location>
</feature>
<protein>
    <submittedName>
        <fullName evidence="9">ABC transporter permease</fullName>
    </submittedName>
</protein>
<evidence type="ECO:0000313" key="9">
    <source>
        <dbReference type="EMBL" id="RSN69465.1"/>
    </source>
</evidence>
<dbReference type="Proteomes" id="UP000278149">
    <property type="component" value="Unassembled WGS sequence"/>
</dbReference>
<dbReference type="InterPro" id="IPR000515">
    <property type="entry name" value="MetI-like"/>
</dbReference>
<keyword evidence="4 7" id="KW-0812">Transmembrane</keyword>
<evidence type="ECO:0000259" key="8">
    <source>
        <dbReference type="PROSITE" id="PS50928"/>
    </source>
</evidence>
<comment type="caution">
    <text evidence="9">The sequence shown here is derived from an EMBL/GenBank/DDBJ whole genome shotgun (WGS) entry which is preliminary data.</text>
</comment>
<dbReference type="Gene3D" id="1.10.3720.10">
    <property type="entry name" value="MetI-like"/>
    <property type="match status" value="1"/>
</dbReference>
<feature type="transmembrane region" description="Helical" evidence="7">
    <location>
        <begin position="211"/>
        <end position="233"/>
    </location>
</feature>
<keyword evidence="6 7" id="KW-0472">Membrane</keyword>
<comment type="subcellular location">
    <subcellularLocation>
        <location evidence="1 7">Cell membrane</location>
        <topology evidence="1 7">Multi-pass membrane protein</topology>
    </subcellularLocation>
</comment>
<organism evidence="9 10">
    <name type="scientific">Candidatus Korarchaeum cryptofilum</name>
    <dbReference type="NCBI Taxonomy" id="498846"/>
    <lineage>
        <taxon>Archaea</taxon>
        <taxon>Thermoproteota</taxon>
        <taxon>Candidatus Korarchaeia</taxon>
        <taxon>Candidatus Korarchaeales</taxon>
        <taxon>Candidatus Korarchaeaceae</taxon>
        <taxon>Candidatus Korarchaeum</taxon>
    </lineage>
</organism>
<name>A0A3R9PAE1_9CREN</name>
<dbReference type="EMBL" id="RCOR01000018">
    <property type="protein sequence ID" value="RSN69465.1"/>
    <property type="molecule type" value="Genomic_DNA"/>
</dbReference>
<keyword evidence="3" id="KW-1003">Cell membrane</keyword>
<reference evidence="9 10" key="1">
    <citation type="submission" date="2018-10" db="EMBL/GenBank/DDBJ databases">
        <title>Co-occurring genomic capacity for anaerobic methane metabolism and dissimilatory sulfite reduction discovered in the Korarchaeota.</title>
        <authorList>
            <person name="Mckay L.J."/>
            <person name="Dlakic M."/>
            <person name="Fields M.W."/>
            <person name="Delmont T.O."/>
            <person name="Eren A.M."/>
            <person name="Jay Z.J."/>
            <person name="Klingelsmith K.B."/>
            <person name="Rusch D.B."/>
            <person name="Inskeep W.P."/>
        </authorList>
    </citation>
    <scope>NUCLEOTIDE SEQUENCE [LARGE SCALE GENOMIC DNA]</scope>
    <source>
        <strain evidence="9 10">WS</strain>
    </source>
</reference>
<dbReference type="AlphaFoldDB" id="A0A3R9PAE1"/>
<evidence type="ECO:0000256" key="2">
    <source>
        <dbReference type="ARBA" id="ARBA00022448"/>
    </source>
</evidence>
<dbReference type="GO" id="GO:0005886">
    <property type="term" value="C:plasma membrane"/>
    <property type="evidence" value="ECO:0007669"/>
    <property type="project" value="UniProtKB-SubCell"/>
</dbReference>
<evidence type="ECO:0000256" key="3">
    <source>
        <dbReference type="ARBA" id="ARBA00022475"/>
    </source>
</evidence>
<keyword evidence="2 7" id="KW-0813">Transport</keyword>
<keyword evidence="5 7" id="KW-1133">Transmembrane helix</keyword>
<dbReference type="RefSeq" id="WP_125740992.1">
    <property type="nucleotide sequence ID" value="NZ_RCOR01000018.1"/>
</dbReference>
<evidence type="ECO:0000256" key="5">
    <source>
        <dbReference type="ARBA" id="ARBA00022989"/>
    </source>
</evidence>
<evidence type="ECO:0000256" key="1">
    <source>
        <dbReference type="ARBA" id="ARBA00004651"/>
    </source>
</evidence>
<feature type="transmembrane region" description="Helical" evidence="7">
    <location>
        <begin position="319"/>
        <end position="342"/>
    </location>
</feature>
<comment type="similarity">
    <text evidence="7">Belongs to the binding-protein-dependent transport system permease family.</text>
</comment>
<dbReference type="Pfam" id="PF00528">
    <property type="entry name" value="BPD_transp_1"/>
    <property type="match status" value="1"/>
</dbReference>
<dbReference type="PANTHER" id="PTHR30465:SF45">
    <property type="entry name" value="BINDING-PROTEIN-DEPENDENT TRANSPORT SYSTEMS INNER MEMBRANE COMPONENT"/>
    <property type="match status" value="1"/>
</dbReference>
<feature type="transmembrane region" description="Helical" evidence="7">
    <location>
        <begin position="132"/>
        <end position="153"/>
    </location>
</feature>
<feature type="domain" description="ABC transmembrane type-1" evidence="8">
    <location>
        <begin position="128"/>
        <end position="342"/>
    </location>
</feature>
<dbReference type="PROSITE" id="PS50928">
    <property type="entry name" value="ABC_TM1"/>
    <property type="match status" value="1"/>
</dbReference>
<dbReference type="CDD" id="cd06261">
    <property type="entry name" value="TM_PBP2"/>
    <property type="match status" value="1"/>
</dbReference>
<evidence type="ECO:0000256" key="4">
    <source>
        <dbReference type="ARBA" id="ARBA00022692"/>
    </source>
</evidence>
<accession>A0A3R9PAE1</accession>
<evidence type="ECO:0000256" key="7">
    <source>
        <dbReference type="RuleBase" id="RU363032"/>
    </source>
</evidence>
<dbReference type="PANTHER" id="PTHR30465">
    <property type="entry name" value="INNER MEMBRANE ABC TRANSPORTER"/>
    <property type="match status" value="1"/>
</dbReference>
<sequence length="356" mass="39935">MRIPPLAKVLIKRAFVLFLMVIIVTYLTILIANAGGYVDEIIISDIKFNVAQRVSANPLYKGLSIEERNKLIERLVEDEIRLRGLDKPFPIRSLIYLWNGLTLDLGRSMYLTSDTGSRSVKLIILERLPQTILLFTTATVIIFLIGLFGGLYLSRNFGSFLDKLTIYLSPTSAIPGWFYGILLILIFYSYLHVLPPGGMVDYPPPEEPVAYFLSVLKHMILPVAAWVISSFFIEIYYNRSFFLTYSTEDYVEAAKAKGVPPSQIERRYILRPALPPIVTSFAFAVVLSWSGAIITETVFNWPGLGRTLAMAIGFFDVPVIVGITVVFAYLIAATTFILEIIYGIIDPRIRAGVEGI</sequence>
<evidence type="ECO:0000313" key="10">
    <source>
        <dbReference type="Proteomes" id="UP000278149"/>
    </source>
</evidence>
<proteinExistence type="inferred from homology"/>
<dbReference type="InterPro" id="IPR035906">
    <property type="entry name" value="MetI-like_sf"/>
</dbReference>
<evidence type="ECO:0000256" key="6">
    <source>
        <dbReference type="ARBA" id="ARBA00023136"/>
    </source>
</evidence>